<dbReference type="Proteomes" id="UP001497535">
    <property type="component" value="Unassembled WGS sequence"/>
</dbReference>
<name>A0ACB0YVQ0_MELEN</name>
<keyword evidence="2" id="KW-1185">Reference proteome</keyword>
<protein>
    <submittedName>
        <fullName evidence="1">Uncharacterized protein</fullName>
    </submittedName>
</protein>
<sequence>MAPVPTKQEGGQILKRCEVAKKFNLGEDVGQFFETLKYSEEDPTPILVIDYLQMNQHQKQIIINFFALRGATIVGTSGTVIKFDNLGQFMESQLALRKAHPWAFYSDPNNVCTTYSRIQTIRTDVITFFSPSKFVTGATQYFEV</sequence>
<gene>
    <name evidence="1" type="ORF">MENTE1834_LOCUS17248</name>
</gene>
<reference evidence="1" key="1">
    <citation type="submission" date="2023-11" db="EMBL/GenBank/DDBJ databases">
        <authorList>
            <person name="Poullet M."/>
        </authorList>
    </citation>
    <scope>NUCLEOTIDE SEQUENCE</scope>
    <source>
        <strain evidence="1">E1834</strain>
    </source>
</reference>
<organism evidence="1 2">
    <name type="scientific">Meloidogyne enterolobii</name>
    <name type="common">Root-knot nematode worm</name>
    <name type="synonym">Meloidogyne mayaguensis</name>
    <dbReference type="NCBI Taxonomy" id="390850"/>
    <lineage>
        <taxon>Eukaryota</taxon>
        <taxon>Metazoa</taxon>
        <taxon>Ecdysozoa</taxon>
        <taxon>Nematoda</taxon>
        <taxon>Chromadorea</taxon>
        <taxon>Rhabditida</taxon>
        <taxon>Tylenchina</taxon>
        <taxon>Tylenchomorpha</taxon>
        <taxon>Tylenchoidea</taxon>
        <taxon>Meloidogynidae</taxon>
        <taxon>Meloidogyninae</taxon>
        <taxon>Meloidogyne</taxon>
    </lineage>
</organism>
<evidence type="ECO:0000313" key="2">
    <source>
        <dbReference type="Proteomes" id="UP001497535"/>
    </source>
</evidence>
<proteinExistence type="predicted"/>
<dbReference type="EMBL" id="CAVMJV010000019">
    <property type="protein sequence ID" value="CAK5065197.1"/>
    <property type="molecule type" value="Genomic_DNA"/>
</dbReference>
<accession>A0ACB0YVQ0</accession>
<comment type="caution">
    <text evidence="1">The sequence shown here is derived from an EMBL/GenBank/DDBJ whole genome shotgun (WGS) entry which is preliminary data.</text>
</comment>
<evidence type="ECO:0000313" key="1">
    <source>
        <dbReference type="EMBL" id="CAK5065197.1"/>
    </source>
</evidence>